<dbReference type="PANTHER" id="PTHR45740:SF2">
    <property type="entry name" value="POLY [ADP-RIBOSE] POLYMERASE"/>
    <property type="match status" value="1"/>
</dbReference>
<organism evidence="4 5">
    <name type="scientific">Ceutorhynchus assimilis</name>
    <name type="common">cabbage seed weevil</name>
    <dbReference type="NCBI Taxonomy" id="467358"/>
    <lineage>
        <taxon>Eukaryota</taxon>
        <taxon>Metazoa</taxon>
        <taxon>Ecdysozoa</taxon>
        <taxon>Arthropoda</taxon>
        <taxon>Hexapoda</taxon>
        <taxon>Insecta</taxon>
        <taxon>Pterygota</taxon>
        <taxon>Neoptera</taxon>
        <taxon>Endopterygota</taxon>
        <taxon>Coleoptera</taxon>
        <taxon>Polyphaga</taxon>
        <taxon>Cucujiformia</taxon>
        <taxon>Curculionidae</taxon>
        <taxon>Ceutorhynchinae</taxon>
        <taxon>Ceutorhynchus</taxon>
    </lineage>
</organism>
<gene>
    <name evidence="4" type="ORF">CEUTPL_LOCUS5320</name>
</gene>
<keyword evidence="1" id="KW-0328">Glycosyltransferase</keyword>
<reference evidence="4" key="1">
    <citation type="submission" date="2022-01" db="EMBL/GenBank/DDBJ databases">
        <authorList>
            <person name="King R."/>
        </authorList>
    </citation>
    <scope>NUCLEOTIDE SEQUENCE</scope>
</reference>
<dbReference type="InterPro" id="IPR051712">
    <property type="entry name" value="ARTD-AVP"/>
</dbReference>
<feature type="region of interest" description="Disordered" evidence="2">
    <location>
        <begin position="355"/>
        <end position="377"/>
    </location>
</feature>
<feature type="domain" description="PARP catalytic" evidence="3">
    <location>
        <begin position="912"/>
        <end position="1097"/>
    </location>
</feature>
<evidence type="ECO:0000259" key="3">
    <source>
        <dbReference type="PROSITE" id="PS51059"/>
    </source>
</evidence>
<feature type="region of interest" description="Disordered" evidence="2">
    <location>
        <begin position="91"/>
        <end position="114"/>
    </location>
</feature>
<dbReference type="PANTHER" id="PTHR45740">
    <property type="entry name" value="POLY [ADP-RIBOSE] POLYMERASE"/>
    <property type="match status" value="1"/>
</dbReference>
<feature type="region of interest" description="Disordered" evidence="2">
    <location>
        <begin position="1"/>
        <end position="31"/>
    </location>
</feature>
<keyword evidence="1" id="KW-0520">NAD</keyword>
<dbReference type="OrthoDB" id="6133115at2759"/>
<evidence type="ECO:0000256" key="2">
    <source>
        <dbReference type="SAM" id="MobiDB-lite"/>
    </source>
</evidence>
<dbReference type="EMBL" id="OU892278">
    <property type="protein sequence ID" value="CAH1126469.1"/>
    <property type="molecule type" value="Genomic_DNA"/>
</dbReference>
<dbReference type="SUPFAM" id="SSF56399">
    <property type="entry name" value="ADP-ribosylation"/>
    <property type="match status" value="1"/>
</dbReference>
<feature type="region of interest" description="Disordered" evidence="2">
    <location>
        <begin position="591"/>
        <end position="622"/>
    </location>
</feature>
<feature type="compositionally biased region" description="Basic and acidic residues" evidence="2">
    <location>
        <begin position="591"/>
        <end position="613"/>
    </location>
</feature>
<keyword evidence="5" id="KW-1185">Reference proteome</keyword>
<dbReference type="InterPro" id="IPR012317">
    <property type="entry name" value="Poly(ADP-ribose)pol_cat_dom"/>
</dbReference>
<accession>A0A9P0DHE9</accession>
<dbReference type="GO" id="GO:0003950">
    <property type="term" value="F:NAD+ poly-ADP-ribosyltransferase activity"/>
    <property type="evidence" value="ECO:0007669"/>
    <property type="project" value="UniProtKB-UniRule"/>
</dbReference>
<dbReference type="GO" id="GO:0005634">
    <property type="term" value="C:nucleus"/>
    <property type="evidence" value="ECO:0007669"/>
    <property type="project" value="TreeGrafter"/>
</dbReference>
<evidence type="ECO:0000313" key="4">
    <source>
        <dbReference type="EMBL" id="CAH1126469.1"/>
    </source>
</evidence>
<dbReference type="Gene3D" id="3.90.228.10">
    <property type="match status" value="1"/>
</dbReference>
<dbReference type="Proteomes" id="UP001152799">
    <property type="component" value="Chromosome 2"/>
</dbReference>
<protein>
    <recommendedName>
        <fullName evidence="1">Poly [ADP-ribose] polymerase</fullName>
        <shortName evidence="1">PARP</shortName>
        <ecNumber evidence="1">2.4.2.-</ecNumber>
    </recommendedName>
</protein>
<keyword evidence="1" id="KW-0808">Transferase</keyword>
<feature type="compositionally biased region" description="Basic and acidic residues" evidence="2">
    <location>
        <begin position="91"/>
        <end position="104"/>
    </location>
</feature>
<evidence type="ECO:0000256" key="1">
    <source>
        <dbReference type="RuleBase" id="RU362114"/>
    </source>
</evidence>
<dbReference type="EC" id="2.4.2.-" evidence="1"/>
<dbReference type="GO" id="GO:1990404">
    <property type="term" value="F:NAD+-protein mono-ADP-ribosyltransferase activity"/>
    <property type="evidence" value="ECO:0007669"/>
    <property type="project" value="TreeGrafter"/>
</dbReference>
<dbReference type="Pfam" id="PF00644">
    <property type="entry name" value="PARP"/>
    <property type="match status" value="1"/>
</dbReference>
<feature type="compositionally biased region" description="Polar residues" evidence="2">
    <location>
        <begin position="18"/>
        <end position="31"/>
    </location>
</feature>
<evidence type="ECO:0000313" key="5">
    <source>
        <dbReference type="Proteomes" id="UP001152799"/>
    </source>
</evidence>
<dbReference type="PROSITE" id="PS51059">
    <property type="entry name" value="PARP_CATALYTIC"/>
    <property type="match status" value="1"/>
</dbReference>
<proteinExistence type="predicted"/>
<sequence length="1097" mass="126860">MDSTTSNKETPEQLWLYHSSSSSTPTFDHCKTNTTMNKVEELEKQENKFGELTNSLEKELQVLVDDSQMRVNFIDQINVNKGGVDIEDESMKMPERNGEPKNPAEDEVGDNNTKWFIKGNNTIINETKEVEEPQKQQEDKIENDANSLEEDFQVFDNKVAVANQINEKIGRTFPEILDEPTHEEPDSEVNENSETNTEWYLQRIDNIMNEAKELEAPQKQENVTETFEILLNEALSFAKDTNLFEEDLQVFDGNMDQIDMKRARGCGTDIQHEPARKAKENEEPNEVNKVGGKHLEWFIEGNNNIINEAEEEQEDKIENDANPLQENFQVFDDKIAFADQIDGKSGGASAEILEEQTQTARRNEEPDKSPEVNKNTEWNRINTIMNEANKLEARQKKEDKIETFENLLNKALSFEKVTNLFKEDVQVSDEDSDEVIFVDQIDVKSDQGAGSEICDAPTERVATNEEPDENPEVNRVCEKNTQWFMEGNNNIINEVKKPQKQQEVKIEKDKNSLKEDSKVLDEDLDEVIFVDQFYLSDGVHFGAGAKIQDEPTERADKNTEWFIPQVLDRVMFVDQSCDWSHWVASAEIRDEPTDRAERNQETDKSSEVNKNGDKSTTWNIDGTNTFMNEATELEEPQKQKDKIGNVENPLGETLPLENIANSLQVDLQVLDEDSDEVIFVDLKRGREADIDIQHEPAKRAKRNKKPDEKSTARFIKETNDIINETKELNKEKQQDVKIVFEISANSLEKDLQLLHEDSDEVIFVDQIDVKNDLGACAEIRDEPKETTEKKEGFESLEANGVADKNIKRYIKRTNTTKNLKEKALKQPPKQQKVETETFAGLLDKSLQGLDEDLDEVMFVDPAENEAGQKNTKWKPVMTYPKNRQLPIPKKIEKDFSLLADLQMAFNLPLYQNYHLWNYPNKLFTEILLPYDCPEYQMISNLFTVRVYGYEITQIFKIENPFISLHYHIAKSKFLTQNDEDELEEKFYFHGTWQENLPNICRFNFDRSKIIHHKFGKGISFAYNSKYATEYPKGCQRFNKMMVVAKTFYKHPIEIGYKNTIVPEGPSDTTRNQAHTVLVKYDDASYYPAYVINYHRIY</sequence>
<name>A0A9P0DHE9_9CUCU</name>
<dbReference type="AlphaFoldDB" id="A0A9P0DHE9"/>
<feature type="compositionally biased region" description="Basic and acidic residues" evidence="2">
    <location>
        <begin position="361"/>
        <end position="371"/>
    </location>
</feature>